<keyword evidence="3" id="KW-0378">Hydrolase</keyword>
<accession>A0AAD0UQV5</accession>
<feature type="domain" description="SbsA Ig-like" evidence="5">
    <location>
        <begin position="44"/>
        <end position="141"/>
    </location>
</feature>
<evidence type="ECO:0000256" key="4">
    <source>
        <dbReference type="ARBA" id="ARBA00023180"/>
    </source>
</evidence>
<protein>
    <recommendedName>
        <fullName evidence="5">SbsA Ig-like domain-containing protein</fullName>
    </recommendedName>
</protein>
<dbReference type="PANTHER" id="PTHR23221">
    <property type="entry name" value="GLYCOSYLPHOSPHATIDYLINOSITOL PHOSPHOLIPASE D"/>
    <property type="match status" value="1"/>
</dbReference>
<dbReference type="InterPro" id="IPR028994">
    <property type="entry name" value="Integrin_alpha_N"/>
</dbReference>
<dbReference type="Proteomes" id="UP000276407">
    <property type="component" value="Chromosome 1"/>
</dbReference>
<dbReference type="SMART" id="SM00191">
    <property type="entry name" value="Int_alpha"/>
    <property type="match status" value="5"/>
</dbReference>
<evidence type="ECO:0000313" key="7">
    <source>
        <dbReference type="Proteomes" id="UP000276407"/>
    </source>
</evidence>
<dbReference type="Pfam" id="PF01839">
    <property type="entry name" value="FG-GAP"/>
    <property type="match status" value="3"/>
</dbReference>
<dbReference type="PANTHER" id="PTHR23221:SF7">
    <property type="entry name" value="PHOSPHATIDYLINOSITOL-GLYCAN-SPECIFIC PHOSPHOLIPASE D"/>
    <property type="match status" value="1"/>
</dbReference>
<dbReference type="AlphaFoldDB" id="A0AAD0UQV5"/>
<name>A0AAD0UQV5_9LEPT</name>
<dbReference type="Gene3D" id="2.60.40.10">
    <property type="entry name" value="Immunoglobulins"/>
    <property type="match status" value="1"/>
</dbReference>
<dbReference type="GO" id="GO:0016787">
    <property type="term" value="F:hydrolase activity"/>
    <property type="evidence" value="ECO:0007669"/>
    <property type="project" value="UniProtKB-KW"/>
</dbReference>
<dbReference type="EMBL" id="CP033614">
    <property type="protein sequence ID" value="AYV54447.1"/>
    <property type="molecule type" value="Genomic_DNA"/>
</dbReference>
<keyword evidence="1" id="KW-0732">Signal</keyword>
<evidence type="ECO:0000256" key="1">
    <source>
        <dbReference type="ARBA" id="ARBA00022729"/>
    </source>
</evidence>
<dbReference type="InterPro" id="IPR013517">
    <property type="entry name" value="FG-GAP"/>
</dbReference>
<evidence type="ECO:0000259" key="5">
    <source>
        <dbReference type="Pfam" id="PF13205"/>
    </source>
</evidence>
<dbReference type="InterPro" id="IPR014755">
    <property type="entry name" value="Cu-Rt/internalin_Ig-like"/>
</dbReference>
<dbReference type="Gene3D" id="2.60.40.1220">
    <property type="match status" value="6"/>
</dbReference>
<dbReference type="InterPro" id="IPR032812">
    <property type="entry name" value="SbsA_Ig"/>
</dbReference>
<dbReference type="KEGG" id="lkm:EFP84_02275"/>
<reference evidence="6 7" key="1">
    <citation type="submission" date="2018-11" db="EMBL/GenBank/DDBJ databases">
        <title>Complete genome sequence of Leptospira kmetyi isolate LS 001/16 from soil sample associated with a leptospirosis patient in Kelantan.</title>
        <authorList>
            <person name="Muhammad Yusoff F."/>
            <person name="Muhammad Yusoff S."/>
            <person name="Ahmad M.N."/>
            <person name="Yusof N.Y."/>
            <person name="Aziah I."/>
        </authorList>
    </citation>
    <scope>NUCLEOTIDE SEQUENCE [LARGE SCALE GENOMIC DNA]</scope>
    <source>
        <strain evidence="6 7">LS 001/16</strain>
    </source>
</reference>
<evidence type="ECO:0000256" key="3">
    <source>
        <dbReference type="ARBA" id="ARBA00022801"/>
    </source>
</evidence>
<feature type="domain" description="SbsA Ig-like" evidence="5">
    <location>
        <begin position="362"/>
        <end position="467"/>
    </location>
</feature>
<dbReference type="InterPro" id="IPR013783">
    <property type="entry name" value="Ig-like_fold"/>
</dbReference>
<dbReference type="Gene3D" id="2.130.10.130">
    <property type="entry name" value="Integrin alpha, N-terminal"/>
    <property type="match status" value="3"/>
</dbReference>
<keyword evidence="2" id="KW-0677">Repeat</keyword>
<feature type="domain" description="SbsA Ig-like" evidence="5">
    <location>
        <begin position="254"/>
        <end position="357"/>
    </location>
</feature>
<evidence type="ECO:0000256" key="2">
    <source>
        <dbReference type="ARBA" id="ARBA00022737"/>
    </source>
</evidence>
<evidence type="ECO:0000313" key="6">
    <source>
        <dbReference type="EMBL" id="AYV54447.1"/>
    </source>
</evidence>
<keyword evidence="4" id="KW-0325">Glycoprotein</keyword>
<feature type="domain" description="SbsA Ig-like" evidence="5">
    <location>
        <begin position="473"/>
        <end position="578"/>
    </location>
</feature>
<feature type="domain" description="SbsA Ig-like" evidence="5">
    <location>
        <begin position="146"/>
        <end position="249"/>
    </location>
</feature>
<dbReference type="Pfam" id="PF13205">
    <property type="entry name" value="Big_5"/>
    <property type="match status" value="6"/>
</dbReference>
<sequence>MFTIRKVVVSILFFTWTLNCVTGDKNKLPFLAYLDLVGNSNSFFVSQITPGSGTSNIPLNTSIQVTFNAAFDSATITSSTFILHKNGVPIQANLTLSETSAVLTPNANLSSSTTYTVEIKKDIQSTTGKSLKEDLTWNFTTSALVDAVAPMLSLRTPSIGASLVPDNTSIQIAFSETVDCTTVDNSTFILKNDTTLVIEPSTVNCFGSNATLVPNNPLLPNTTYRVNVLSFISDLANNPILPQTWTFTTGAGPDSTPPSLSFSSPGPGATAVSVNTGISVAFSETIQCGTIAGNLTLDDNPMLPGLVAVNVSCSGTTASIVPTAALSYNTTYTVNVSNGITDLANNPTANTSWTFTTGTAPDSTAPTVTFTVPTNNAVGIGTNTIPTAVFSEPMLCASVNTASFRLKVQATGVYLLGSVNCFGTSATWTPNAVNPLSYNTTYTVEVNAGALDKANNPIVPISWDFTTGAGPDLTPPNVSFVTPTNGAAGISVNTGISIAFDETMSCGSILGLGSITLDDDPLTPATTIPLNITCNGNTVALAPTAALAYNTTYTAKISAAVTDAANNSIAPYTWSFTTGAAPDLIPPQVSLVSPSSGATNVAVNSNITVAFNETVDCSTLNFTINNGIGGTVNCSGASATFVPNVATPLNAGTTYTATIGAVKDIANNSMIAIPYTWNFTTGLGSDVTVPTVTIQNLRNNSIVESGFVIGTSNDDRSVALVEISIDSGAYAPATGTTNWKFQLPIGNTTWKSNSQHTIQVRIKDASNNVATSPLITVRKGTNRDINGDGYTDLVAPEYGQGLVYIFHSSGSAGITIPSAQFASKIIVGTAASQFGKTVTMGDLNGDGYADVIVGAPKFQSAGTNNGRVYIFYSSGTIGITPTLAAFANNTLTGTNGTNDRFGDTLTTGDINGDGYTDVIVGAPSYNGSMGRIYVFHSAGATGIANVTVTGAGAGASSFKTGAAANERFGFSLASGNINGGNEDDIAVGAPGFNSGTGVDWGRIYMYYGSGAGLTAAVNTLTNNTGNPAVAGPGGAAQYGYTVAVADVSGDGYADVIAGAPFFIQVGNPNLNQQGRVTVFNSAGAGGVANANIGAAIRVYTGINAINGQFLGITLAVKDLDLDGRADVIIVSAAPGPNTVYVYMNSAASAAIRDTTAADVTMVTGALYGVNSLINGPGIPLAISDVNGDGLPDMLINGSETVRIYHSVGGATPITNNPAGANYVILGSALGGGIGGAASNSNEFGSGLY</sequence>
<organism evidence="6 7">
    <name type="scientific">Leptospira kmetyi</name>
    <dbReference type="NCBI Taxonomy" id="408139"/>
    <lineage>
        <taxon>Bacteria</taxon>
        <taxon>Pseudomonadati</taxon>
        <taxon>Spirochaetota</taxon>
        <taxon>Spirochaetia</taxon>
        <taxon>Leptospirales</taxon>
        <taxon>Leptospiraceae</taxon>
        <taxon>Leptospira</taxon>
    </lineage>
</organism>
<dbReference type="PROSITE" id="PS51470">
    <property type="entry name" value="FG_GAP"/>
    <property type="match status" value="4"/>
</dbReference>
<dbReference type="InterPro" id="IPR013519">
    <property type="entry name" value="Int_alpha_beta-p"/>
</dbReference>
<feature type="domain" description="SbsA Ig-like" evidence="5">
    <location>
        <begin position="585"/>
        <end position="681"/>
    </location>
</feature>
<dbReference type="RefSeq" id="WP_123179049.1">
    <property type="nucleotide sequence ID" value="NZ_CP033614.1"/>
</dbReference>
<proteinExistence type="predicted"/>
<gene>
    <name evidence="6" type="ORF">EFP84_02275</name>
</gene>
<dbReference type="SUPFAM" id="SSF69318">
    <property type="entry name" value="Integrin alpha N-terminal domain"/>
    <property type="match status" value="2"/>
</dbReference>